<sequence length="58" mass="6746">MYKYGLKLYRREKNVEEKEESIQFLKKASDKGQIESIYKYGEIIGMGDGVPIDKDEAI</sequence>
<comment type="caution">
    <text evidence="1">The sequence shown here is derived from an EMBL/GenBank/DDBJ whole genome shotgun (WGS) entry which is preliminary data.</text>
</comment>
<name>A0ABR2J2U0_9EUKA</name>
<dbReference type="Gene3D" id="1.25.40.10">
    <property type="entry name" value="Tetratricopeptide repeat domain"/>
    <property type="match status" value="1"/>
</dbReference>
<dbReference type="Proteomes" id="UP001470230">
    <property type="component" value="Unassembled WGS sequence"/>
</dbReference>
<reference evidence="1 2" key="1">
    <citation type="submission" date="2024-04" db="EMBL/GenBank/DDBJ databases">
        <title>Tritrichomonas musculus Genome.</title>
        <authorList>
            <person name="Alves-Ferreira E."/>
            <person name="Grigg M."/>
            <person name="Lorenzi H."/>
            <person name="Galac M."/>
        </authorList>
    </citation>
    <scope>NUCLEOTIDE SEQUENCE [LARGE SCALE GENOMIC DNA]</scope>
    <source>
        <strain evidence="1 2">EAF2021</strain>
    </source>
</reference>
<organism evidence="1 2">
    <name type="scientific">Tritrichomonas musculus</name>
    <dbReference type="NCBI Taxonomy" id="1915356"/>
    <lineage>
        <taxon>Eukaryota</taxon>
        <taxon>Metamonada</taxon>
        <taxon>Parabasalia</taxon>
        <taxon>Tritrichomonadida</taxon>
        <taxon>Tritrichomonadidae</taxon>
        <taxon>Tritrichomonas</taxon>
    </lineage>
</organism>
<protein>
    <recommendedName>
        <fullName evidence="3">Sel1 repeat family protein</fullName>
    </recommendedName>
</protein>
<keyword evidence="2" id="KW-1185">Reference proteome</keyword>
<proteinExistence type="predicted"/>
<evidence type="ECO:0000313" key="2">
    <source>
        <dbReference type="Proteomes" id="UP001470230"/>
    </source>
</evidence>
<evidence type="ECO:0008006" key="3">
    <source>
        <dbReference type="Google" id="ProtNLM"/>
    </source>
</evidence>
<dbReference type="EMBL" id="JAPFFF010000013">
    <property type="protein sequence ID" value="KAK8872203.1"/>
    <property type="molecule type" value="Genomic_DNA"/>
</dbReference>
<dbReference type="SUPFAM" id="SSF81901">
    <property type="entry name" value="HCP-like"/>
    <property type="match status" value="1"/>
</dbReference>
<dbReference type="InterPro" id="IPR011990">
    <property type="entry name" value="TPR-like_helical_dom_sf"/>
</dbReference>
<evidence type="ECO:0000313" key="1">
    <source>
        <dbReference type="EMBL" id="KAK8872203.1"/>
    </source>
</evidence>
<gene>
    <name evidence="1" type="ORF">M9Y10_007968</name>
</gene>
<accession>A0ABR2J2U0</accession>